<dbReference type="PROSITE" id="PS01124">
    <property type="entry name" value="HTH_ARAC_FAMILY_2"/>
    <property type="match status" value="1"/>
</dbReference>
<evidence type="ECO:0000256" key="3">
    <source>
        <dbReference type="ARBA" id="ARBA00023163"/>
    </source>
</evidence>
<keyword evidence="3" id="KW-0804">Transcription</keyword>
<keyword evidence="2" id="KW-0238">DNA-binding</keyword>
<dbReference type="SMART" id="SM00342">
    <property type="entry name" value="HTH_ARAC"/>
    <property type="match status" value="1"/>
</dbReference>
<keyword evidence="6" id="KW-1185">Reference proteome</keyword>
<dbReference type="GO" id="GO:0003700">
    <property type="term" value="F:DNA-binding transcription factor activity"/>
    <property type="evidence" value="ECO:0007669"/>
    <property type="project" value="InterPro"/>
</dbReference>
<dbReference type="OrthoDB" id="9801123at2"/>
<reference evidence="5 6" key="1">
    <citation type="submission" date="2019-01" db="EMBL/GenBank/DDBJ databases">
        <title>Agromyces.</title>
        <authorList>
            <person name="Li J."/>
        </authorList>
    </citation>
    <scope>NUCLEOTIDE SEQUENCE [LARGE SCALE GENOMIC DNA]</scope>
    <source>
        <strain evidence="5 6">DSM 15934</strain>
    </source>
</reference>
<dbReference type="InterPro" id="IPR032783">
    <property type="entry name" value="AraC_lig"/>
</dbReference>
<dbReference type="PANTHER" id="PTHR46796">
    <property type="entry name" value="HTH-TYPE TRANSCRIPTIONAL ACTIVATOR RHAS-RELATED"/>
    <property type="match status" value="1"/>
</dbReference>
<protein>
    <submittedName>
        <fullName evidence="5">AraC family transcriptional regulator</fullName>
    </submittedName>
</protein>
<evidence type="ECO:0000259" key="4">
    <source>
        <dbReference type="PROSITE" id="PS01124"/>
    </source>
</evidence>
<dbReference type="Proteomes" id="UP000293865">
    <property type="component" value="Unassembled WGS sequence"/>
</dbReference>
<evidence type="ECO:0000313" key="5">
    <source>
        <dbReference type="EMBL" id="RXZ73182.1"/>
    </source>
</evidence>
<dbReference type="InterPro" id="IPR020449">
    <property type="entry name" value="Tscrpt_reg_AraC-type_HTH"/>
</dbReference>
<dbReference type="Pfam" id="PF12852">
    <property type="entry name" value="Cupin_6"/>
    <property type="match status" value="1"/>
</dbReference>
<evidence type="ECO:0000313" key="6">
    <source>
        <dbReference type="Proteomes" id="UP000293865"/>
    </source>
</evidence>
<dbReference type="SUPFAM" id="SSF46689">
    <property type="entry name" value="Homeodomain-like"/>
    <property type="match status" value="2"/>
</dbReference>
<sequence>MSAIEASAVPDVLGEAERTIDAVLERLHWSVLEFGDRELPAGVKARDDGPGIRFHYVATGAIEVHRRGDEPLDMQAGDFVMVPHGGPVELHTMRDTMLLSGSLALNGSDPISARAMPPVLFTCGFRVHEPIFASLLDTMYREASSDRAGSHSVIERLADVVASAAVRIWLERGCGSALDLLATGRDPHLSRALEAIHDDPGSPWTVESLARLARASRSQFAEQFKDAVGDSPARYLTRVRMERAERMLRAGASVTDIAFQLGYESDAGFSRAFRRHTGVSPSLWRRAAVHAVA</sequence>
<proteinExistence type="predicted"/>
<feature type="domain" description="HTH araC/xylS-type" evidence="4">
    <location>
        <begin position="190"/>
        <end position="287"/>
    </location>
</feature>
<gene>
    <name evidence="5" type="ORF">ESP51_00320</name>
</gene>
<organism evidence="5 6">
    <name type="scientific">Agromyces albus</name>
    <dbReference type="NCBI Taxonomy" id="205332"/>
    <lineage>
        <taxon>Bacteria</taxon>
        <taxon>Bacillati</taxon>
        <taxon>Actinomycetota</taxon>
        <taxon>Actinomycetes</taxon>
        <taxon>Micrococcales</taxon>
        <taxon>Microbacteriaceae</taxon>
        <taxon>Agromyces</taxon>
    </lineage>
</organism>
<dbReference type="InterPro" id="IPR050204">
    <property type="entry name" value="AraC_XylS_family_regulators"/>
</dbReference>
<dbReference type="Pfam" id="PF12833">
    <property type="entry name" value="HTH_18"/>
    <property type="match status" value="1"/>
</dbReference>
<comment type="caution">
    <text evidence="5">The sequence shown here is derived from an EMBL/GenBank/DDBJ whole genome shotgun (WGS) entry which is preliminary data.</text>
</comment>
<evidence type="ECO:0000256" key="1">
    <source>
        <dbReference type="ARBA" id="ARBA00023015"/>
    </source>
</evidence>
<dbReference type="InterPro" id="IPR009057">
    <property type="entry name" value="Homeodomain-like_sf"/>
</dbReference>
<accession>A0A4Q2L9C1</accession>
<dbReference type="InterPro" id="IPR018062">
    <property type="entry name" value="HTH_AraC-typ_CS"/>
</dbReference>
<dbReference type="Gene3D" id="1.10.10.60">
    <property type="entry name" value="Homeodomain-like"/>
    <property type="match status" value="2"/>
</dbReference>
<name>A0A4Q2L9C1_9MICO</name>
<dbReference type="PROSITE" id="PS00041">
    <property type="entry name" value="HTH_ARAC_FAMILY_1"/>
    <property type="match status" value="1"/>
</dbReference>
<dbReference type="PRINTS" id="PR00032">
    <property type="entry name" value="HTHARAC"/>
</dbReference>
<evidence type="ECO:0000256" key="2">
    <source>
        <dbReference type="ARBA" id="ARBA00023125"/>
    </source>
</evidence>
<dbReference type="RefSeq" id="WP_129518885.1">
    <property type="nucleotide sequence ID" value="NZ_SDPN01000001.1"/>
</dbReference>
<dbReference type="GO" id="GO:0043565">
    <property type="term" value="F:sequence-specific DNA binding"/>
    <property type="evidence" value="ECO:0007669"/>
    <property type="project" value="InterPro"/>
</dbReference>
<dbReference type="EMBL" id="SDPN01000001">
    <property type="protein sequence ID" value="RXZ73182.1"/>
    <property type="molecule type" value="Genomic_DNA"/>
</dbReference>
<dbReference type="PANTHER" id="PTHR46796:SF7">
    <property type="entry name" value="ARAC FAMILY TRANSCRIPTIONAL REGULATOR"/>
    <property type="match status" value="1"/>
</dbReference>
<dbReference type="InterPro" id="IPR018060">
    <property type="entry name" value="HTH_AraC"/>
</dbReference>
<keyword evidence="1" id="KW-0805">Transcription regulation</keyword>
<dbReference type="AlphaFoldDB" id="A0A4Q2L9C1"/>